<evidence type="ECO:0000313" key="2">
    <source>
        <dbReference type="Proteomes" id="UP001202134"/>
    </source>
</evidence>
<proteinExistence type="predicted"/>
<comment type="caution">
    <text evidence="1">The sequence shown here is derived from an EMBL/GenBank/DDBJ whole genome shotgun (WGS) entry which is preliminary data.</text>
</comment>
<evidence type="ECO:0000313" key="1">
    <source>
        <dbReference type="EMBL" id="MCL1043804.1"/>
    </source>
</evidence>
<dbReference type="InterPro" id="IPR011990">
    <property type="entry name" value="TPR-like_helical_dom_sf"/>
</dbReference>
<dbReference type="EMBL" id="JAKIKU010000001">
    <property type="protein sequence ID" value="MCL1043804.1"/>
    <property type="molecule type" value="Genomic_DNA"/>
</dbReference>
<reference evidence="1 2" key="1">
    <citation type="submission" date="2022-01" db="EMBL/GenBank/DDBJ databases">
        <title>Whole genome-based taxonomy of the Shewanellaceae.</title>
        <authorList>
            <person name="Martin-Rodriguez A.J."/>
        </authorList>
    </citation>
    <scope>NUCLEOTIDE SEQUENCE [LARGE SCALE GENOMIC DNA]</scope>
    <source>
        <strain evidence="1 2">DSM 24955</strain>
    </source>
</reference>
<dbReference type="SUPFAM" id="SSF48452">
    <property type="entry name" value="TPR-like"/>
    <property type="match status" value="1"/>
</dbReference>
<sequence>MPVNMNQAFRDFSRYAVATPQLKAIILLIVSGCFSTAAISADMPTDVSTDELNKQPTEVAHSTAATNLTLAQQANLRNKLYRQALYFYFEGDYNAALSQVSLNRQRFDADTAKSHLFEAGLQVSIGLHHQATETLATFEQALIQQQANDKLAGLEPPTEDKQGSKTATSADELKLIALLQLSEQQIEQGKHSAAQQTLANITQLPASYAEQYQILHQLAYWPASVTPSAKILDESYAGSNQADTELTAKSSLSAYVMLNQALQLMQAKDYQRAETLLVRIKNINLAATETNFWQSLFTEKSPQQRAQVSSKNVNKEMTDISIMTADELKADKQIQQQAINDYAQLLLAQMYVKQGLYQAAFDQLQDFPEHSPYTESALFLFAFSAQQVKQYDTSLALLDLLKRDYQYSQLGWQSALLISAQIKQQNTLSESLYSYQQAEQLYVEQLADLARFHTDIKQTELTPLLFNSNVNAQTGANSQWLQKALENPELKHDIDTLSELSLLTSNIDRQQQKNAWIKESLTLNKQRQARIIEQQSQTQYPELIQQLTNQKQLLAQKITEAEAQENADVFANDAEQAWLKRVNESENIIKAISGQRSTEEYQQRLSRVKAVLNWELQQQFPQRLWQHKKLLKQVDQQLVLVSQQQQRFAQLANSQQQTTAFEQRQAQAETRLVTTTQNIAALEASIKAQIQQKISVFVSEQQIQLEQLLLASRHEMAAVLEQMSQPVINGEEL</sequence>
<organism evidence="1 2">
    <name type="scientific">Shewanella electrodiphila</name>
    <dbReference type="NCBI Taxonomy" id="934143"/>
    <lineage>
        <taxon>Bacteria</taxon>
        <taxon>Pseudomonadati</taxon>
        <taxon>Pseudomonadota</taxon>
        <taxon>Gammaproteobacteria</taxon>
        <taxon>Alteromonadales</taxon>
        <taxon>Shewanellaceae</taxon>
        <taxon>Shewanella</taxon>
    </lineage>
</organism>
<name>A0ABT0KJ51_9GAMM</name>
<keyword evidence="2" id="KW-1185">Reference proteome</keyword>
<dbReference type="RefSeq" id="WP_248954407.1">
    <property type="nucleotide sequence ID" value="NZ_JAKIKU010000001.1"/>
</dbReference>
<dbReference type="Proteomes" id="UP001202134">
    <property type="component" value="Unassembled WGS sequence"/>
</dbReference>
<protein>
    <submittedName>
        <fullName evidence="1">CDC27 family protein</fullName>
    </submittedName>
</protein>
<gene>
    <name evidence="1" type="ORF">L2737_00465</name>
</gene>
<dbReference type="Pfam" id="PF12895">
    <property type="entry name" value="ANAPC3"/>
    <property type="match status" value="1"/>
</dbReference>
<accession>A0ABT0KJ51</accession>